<dbReference type="GO" id="GO:0046872">
    <property type="term" value="F:metal ion binding"/>
    <property type="evidence" value="ECO:0007669"/>
    <property type="project" value="UniProtKB-KW"/>
</dbReference>
<evidence type="ECO:0000313" key="5">
    <source>
        <dbReference type="EMBL" id="VEL14188.1"/>
    </source>
</evidence>
<dbReference type="EMBL" id="CAAALY010020283">
    <property type="protein sequence ID" value="VEL14188.1"/>
    <property type="molecule type" value="Genomic_DNA"/>
</dbReference>
<evidence type="ECO:0000313" key="6">
    <source>
        <dbReference type="Proteomes" id="UP000784294"/>
    </source>
</evidence>
<dbReference type="Proteomes" id="UP000784294">
    <property type="component" value="Unassembled WGS sequence"/>
</dbReference>
<dbReference type="AlphaFoldDB" id="A0A3S5B620"/>
<keyword evidence="2" id="KW-0479">Metal-binding</keyword>
<protein>
    <submittedName>
        <fullName evidence="5">Uncharacterized protein</fullName>
    </submittedName>
</protein>
<comment type="similarity">
    <text evidence="4">Belongs to the cytochrome b5 family.</text>
</comment>
<name>A0A3S5B620_9PLAT</name>
<evidence type="ECO:0000256" key="4">
    <source>
        <dbReference type="ARBA" id="ARBA00038168"/>
    </source>
</evidence>
<dbReference type="OrthoDB" id="260091at2759"/>
<keyword evidence="3" id="KW-0408">Iron</keyword>
<evidence type="ECO:0000256" key="2">
    <source>
        <dbReference type="ARBA" id="ARBA00022723"/>
    </source>
</evidence>
<dbReference type="PANTHER" id="PTHR21281">
    <property type="entry name" value="CYTOCHROME B5 DOMAIN-CONTAINING PROTEIN 1"/>
    <property type="match status" value="1"/>
</dbReference>
<gene>
    <name evidence="5" type="ORF">PXEA_LOCUS7628</name>
</gene>
<keyword evidence="6" id="KW-1185">Reference proteome</keyword>
<dbReference type="PANTHER" id="PTHR21281:SF0">
    <property type="entry name" value="CYTOCHROME B5 DOMAIN-CONTAINING PROTEIN 1"/>
    <property type="match status" value="1"/>
</dbReference>
<sequence>MGDILLKPLIQFAGTDVSSWFDEKTGDVRYLVDPITNCKTPYVPFGRFVHIPPNYPTTDWCNNFGTPWWKNEKYQIGLLSKDVRLIKIINTLTLHEDTIEASAQTVALLLTNHQIRLYKIPAYISYFIVLRTMKPPL</sequence>
<proteinExistence type="inferred from homology"/>
<keyword evidence="1" id="KW-0349">Heme</keyword>
<evidence type="ECO:0000256" key="1">
    <source>
        <dbReference type="ARBA" id="ARBA00022617"/>
    </source>
</evidence>
<accession>A0A3S5B620</accession>
<evidence type="ECO:0000256" key="3">
    <source>
        <dbReference type="ARBA" id="ARBA00023004"/>
    </source>
</evidence>
<dbReference type="InterPro" id="IPR052320">
    <property type="entry name" value="Cytochrome_b5_domain"/>
</dbReference>
<comment type="caution">
    <text evidence="5">The sequence shown here is derived from an EMBL/GenBank/DDBJ whole genome shotgun (WGS) entry which is preliminary data.</text>
</comment>
<organism evidence="5 6">
    <name type="scientific">Protopolystoma xenopodis</name>
    <dbReference type="NCBI Taxonomy" id="117903"/>
    <lineage>
        <taxon>Eukaryota</taxon>
        <taxon>Metazoa</taxon>
        <taxon>Spiralia</taxon>
        <taxon>Lophotrochozoa</taxon>
        <taxon>Platyhelminthes</taxon>
        <taxon>Monogenea</taxon>
        <taxon>Polyopisthocotylea</taxon>
        <taxon>Polystomatidea</taxon>
        <taxon>Polystomatidae</taxon>
        <taxon>Protopolystoma</taxon>
    </lineage>
</organism>
<reference evidence="5" key="1">
    <citation type="submission" date="2018-11" db="EMBL/GenBank/DDBJ databases">
        <authorList>
            <consortium name="Pathogen Informatics"/>
        </authorList>
    </citation>
    <scope>NUCLEOTIDE SEQUENCE</scope>
</reference>